<keyword evidence="6 8" id="KW-0808">Transferase</keyword>
<name>A0A9P4N976_9PLEO</name>
<organism evidence="11 12">
    <name type="scientific">Lojkania enalia</name>
    <dbReference type="NCBI Taxonomy" id="147567"/>
    <lineage>
        <taxon>Eukaryota</taxon>
        <taxon>Fungi</taxon>
        <taxon>Dikarya</taxon>
        <taxon>Ascomycota</taxon>
        <taxon>Pezizomycotina</taxon>
        <taxon>Dothideomycetes</taxon>
        <taxon>Pleosporomycetidae</taxon>
        <taxon>Pleosporales</taxon>
        <taxon>Pleosporales incertae sedis</taxon>
        <taxon>Lojkania</taxon>
    </lineage>
</organism>
<feature type="region of interest" description="Disordered" evidence="10">
    <location>
        <begin position="1"/>
        <end position="54"/>
    </location>
</feature>
<comment type="caution">
    <text evidence="11">The sequence shown here is derived from an EMBL/GenBank/DDBJ whole genome shotgun (WGS) entry which is preliminary data.</text>
</comment>
<protein>
    <recommendedName>
        <fullName evidence="4 8">Leucine carboxyl methyltransferase 1</fullName>
        <ecNumber evidence="3 8">2.1.1.233</ecNumber>
    </recommendedName>
</protein>
<dbReference type="GO" id="GO:0018423">
    <property type="term" value="F:protein C-terminal leucine carboxyl O-methyltransferase activity"/>
    <property type="evidence" value="ECO:0007669"/>
    <property type="project" value="UniProtKB-EC"/>
</dbReference>
<keyword evidence="5 8" id="KW-0489">Methyltransferase</keyword>
<evidence type="ECO:0000256" key="7">
    <source>
        <dbReference type="ARBA" id="ARBA00022691"/>
    </source>
</evidence>
<dbReference type="Proteomes" id="UP000800093">
    <property type="component" value="Unassembled WGS sequence"/>
</dbReference>
<dbReference type="Pfam" id="PF04072">
    <property type="entry name" value="LCM"/>
    <property type="match status" value="1"/>
</dbReference>
<dbReference type="InterPro" id="IPR007213">
    <property type="entry name" value="Ppm1/Ppm2/Tcmp"/>
</dbReference>
<feature type="binding site" evidence="9">
    <location>
        <position position="96"/>
    </location>
    <ligand>
        <name>S-adenosyl-L-methionine</name>
        <dbReference type="ChEBI" id="CHEBI:59789"/>
    </ligand>
</feature>
<evidence type="ECO:0000256" key="1">
    <source>
        <dbReference type="ARBA" id="ARBA00000724"/>
    </source>
</evidence>
<dbReference type="EC" id="2.1.1.233" evidence="3 8"/>
<feature type="binding site" evidence="9">
    <location>
        <position position="227"/>
    </location>
    <ligand>
        <name>S-adenosyl-L-methionine</name>
        <dbReference type="ChEBI" id="CHEBI:59789"/>
    </ligand>
</feature>
<gene>
    <name evidence="11" type="ORF">CC78DRAFT_455314</name>
</gene>
<dbReference type="EMBL" id="ML986586">
    <property type="protein sequence ID" value="KAF2268586.1"/>
    <property type="molecule type" value="Genomic_DNA"/>
</dbReference>
<sequence length="378" mass="42264">MSTHHHHEIPNLRTLLGSRRGGGTRGRGRGRGPPGSSHEGNEAARDNAVRNTDQDAAGSRVSCVKLGYLLDPYAQFFAIQPSTRRLPLLNRGTYVRTSAIDLLVDRFMTIAPDAPKQIVSLGAGTDTRFFRLRDKYPEATIIYHEIDFPANTTAKLNSIQRHAQLYSKLRTTPPSSPLALESMASSYHSPTYNIHALDLRTLAIFEDGQLPSLPNLDPSTPTLILSEMCLVYLQASVVSKILSAFLDRYVPAPTPISLVLYEPILPNDAFGRTMISNLSTRDIHLPTLATYPKLADERLRLKSQGFSNGFKAADTDFIWREWVSEDEKERVAGLEMLDELEELELLLRHYCIAWGWRDGGEGGLFTTAWKDTRQQEEG</sequence>
<dbReference type="PANTHER" id="PTHR13600:SF21">
    <property type="entry name" value="LEUCINE CARBOXYL METHYLTRANSFERASE 1"/>
    <property type="match status" value="1"/>
</dbReference>
<keyword evidence="12" id="KW-1185">Reference proteome</keyword>
<evidence type="ECO:0000256" key="10">
    <source>
        <dbReference type="SAM" id="MobiDB-lite"/>
    </source>
</evidence>
<evidence type="ECO:0000256" key="2">
    <source>
        <dbReference type="ARBA" id="ARBA00010703"/>
    </source>
</evidence>
<dbReference type="SUPFAM" id="SSF53335">
    <property type="entry name" value="S-adenosyl-L-methionine-dependent methyltransferases"/>
    <property type="match status" value="1"/>
</dbReference>
<proteinExistence type="inferred from homology"/>
<dbReference type="PIRSF" id="PIRSF016305">
    <property type="entry name" value="LCM_mtfrase"/>
    <property type="match status" value="1"/>
</dbReference>
<evidence type="ECO:0000256" key="3">
    <source>
        <dbReference type="ARBA" id="ARBA00012834"/>
    </source>
</evidence>
<reference evidence="12" key="1">
    <citation type="journal article" date="2020" name="Stud. Mycol.">
        <title>101 Dothideomycetes genomes: A test case for predicting lifestyles and emergence of pathogens.</title>
        <authorList>
            <person name="Haridas S."/>
            <person name="Albert R."/>
            <person name="Binder M."/>
            <person name="Bloem J."/>
            <person name="LaButti K."/>
            <person name="Salamov A."/>
            <person name="Andreopoulos B."/>
            <person name="Baker S."/>
            <person name="Barry K."/>
            <person name="Bills G."/>
            <person name="Bluhm B."/>
            <person name="Cannon C."/>
            <person name="Castanera R."/>
            <person name="Culley D."/>
            <person name="Daum C."/>
            <person name="Ezra D."/>
            <person name="Gonzalez J."/>
            <person name="Henrissat B."/>
            <person name="Kuo A."/>
            <person name="Liang C."/>
            <person name="Lipzen A."/>
            <person name="Lutzoni F."/>
            <person name="Magnuson J."/>
            <person name="Mondo S."/>
            <person name="Nolan M."/>
            <person name="Ohm R."/>
            <person name="Pangilinan J."/>
            <person name="Park H.-J."/>
            <person name="Ramirez L."/>
            <person name="Alfaro M."/>
            <person name="Sun H."/>
            <person name="Tritt A."/>
            <person name="Yoshinaga Y."/>
            <person name="Zwiers L.-H."/>
            <person name="Turgeon B."/>
            <person name="Goodwin S."/>
            <person name="Spatafora J."/>
            <person name="Crous P."/>
            <person name="Grigoriev I."/>
        </authorList>
    </citation>
    <scope>NUCLEOTIDE SEQUENCE [LARGE SCALE GENOMIC DNA]</scope>
    <source>
        <strain evidence="12">CBS 304.66</strain>
    </source>
</reference>
<evidence type="ECO:0000256" key="6">
    <source>
        <dbReference type="ARBA" id="ARBA00022679"/>
    </source>
</evidence>
<dbReference type="InterPro" id="IPR016651">
    <property type="entry name" value="LCMT1"/>
</dbReference>
<evidence type="ECO:0000256" key="8">
    <source>
        <dbReference type="PIRNR" id="PIRNR016305"/>
    </source>
</evidence>
<feature type="compositionally biased region" description="Basic and acidic residues" evidence="10">
    <location>
        <begin position="39"/>
        <end position="48"/>
    </location>
</feature>
<feature type="binding site" evidence="9">
    <location>
        <position position="122"/>
    </location>
    <ligand>
        <name>S-adenosyl-L-methionine</name>
        <dbReference type="ChEBI" id="CHEBI:59789"/>
    </ligand>
</feature>
<comment type="similarity">
    <text evidence="2 8">Belongs to the methyltransferase superfamily. LCMT family.</text>
</comment>
<evidence type="ECO:0000256" key="5">
    <source>
        <dbReference type="ARBA" id="ARBA00022603"/>
    </source>
</evidence>
<evidence type="ECO:0000313" key="12">
    <source>
        <dbReference type="Proteomes" id="UP000800093"/>
    </source>
</evidence>
<keyword evidence="7 8" id="KW-0949">S-adenosyl-L-methionine</keyword>
<comment type="function">
    <text evidence="8">Methylates the carboxyl group of the C-terminal leucine residue of protein phosphatase 2A catalytic subunits to form alpha-leucine ester residues.</text>
</comment>
<comment type="catalytic activity">
    <reaction evidence="1 8">
        <text>[phosphatase 2A protein]-C-terminal L-leucine + S-adenosyl-L-methionine = [phosphatase 2A protein]-C-terminal L-leucine methyl ester + S-adenosyl-L-homocysteine</text>
        <dbReference type="Rhea" id="RHEA:48544"/>
        <dbReference type="Rhea" id="RHEA-COMP:12134"/>
        <dbReference type="Rhea" id="RHEA-COMP:12135"/>
        <dbReference type="ChEBI" id="CHEBI:57856"/>
        <dbReference type="ChEBI" id="CHEBI:59789"/>
        <dbReference type="ChEBI" id="CHEBI:90516"/>
        <dbReference type="ChEBI" id="CHEBI:90517"/>
        <dbReference type="EC" id="2.1.1.233"/>
    </reaction>
</comment>
<accession>A0A9P4N976</accession>
<dbReference type="Gene3D" id="3.40.50.150">
    <property type="entry name" value="Vaccinia Virus protein VP39"/>
    <property type="match status" value="1"/>
</dbReference>
<dbReference type="GO" id="GO:0032259">
    <property type="term" value="P:methylation"/>
    <property type="evidence" value="ECO:0007669"/>
    <property type="project" value="UniProtKB-KW"/>
</dbReference>
<dbReference type="PANTHER" id="PTHR13600">
    <property type="entry name" value="LEUCINE CARBOXYL METHYLTRANSFERASE"/>
    <property type="match status" value="1"/>
</dbReference>
<dbReference type="AlphaFoldDB" id="A0A9P4N976"/>
<dbReference type="OrthoDB" id="203237at2759"/>
<feature type="binding site" evidence="9">
    <location>
        <begin position="198"/>
        <end position="199"/>
    </location>
    <ligand>
        <name>S-adenosyl-L-methionine</name>
        <dbReference type="ChEBI" id="CHEBI:59789"/>
    </ligand>
</feature>
<evidence type="ECO:0000256" key="4">
    <source>
        <dbReference type="ARBA" id="ARBA00017497"/>
    </source>
</evidence>
<dbReference type="InterPro" id="IPR029063">
    <property type="entry name" value="SAM-dependent_MTases_sf"/>
</dbReference>
<evidence type="ECO:0000313" key="11">
    <source>
        <dbReference type="EMBL" id="KAF2268586.1"/>
    </source>
</evidence>
<evidence type="ECO:0000256" key="9">
    <source>
        <dbReference type="PIRSR" id="PIRSR016305-1"/>
    </source>
</evidence>